<name>A0ABY5SAY0_9BACL</name>
<dbReference type="SUPFAM" id="SSF55166">
    <property type="entry name" value="Hedgehog/DD-peptidase"/>
    <property type="match status" value="1"/>
</dbReference>
<keyword evidence="2" id="KW-0378">Hydrolase</keyword>
<dbReference type="Proteomes" id="UP001057877">
    <property type="component" value="Chromosome"/>
</dbReference>
<evidence type="ECO:0000259" key="1">
    <source>
        <dbReference type="Pfam" id="PF02557"/>
    </source>
</evidence>
<keyword evidence="3" id="KW-1185">Reference proteome</keyword>
<evidence type="ECO:0000313" key="2">
    <source>
        <dbReference type="EMBL" id="UVI30668.1"/>
    </source>
</evidence>
<evidence type="ECO:0000313" key="3">
    <source>
        <dbReference type="Proteomes" id="UP001057877"/>
    </source>
</evidence>
<organism evidence="2 3">
    <name type="scientific">Paenibacillus spongiae</name>
    <dbReference type="NCBI Taxonomy" id="2909671"/>
    <lineage>
        <taxon>Bacteria</taxon>
        <taxon>Bacillati</taxon>
        <taxon>Bacillota</taxon>
        <taxon>Bacilli</taxon>
        <taxon>Bacillales</taxon>
        <taxon>Paenibacillaceae</taxon>
        <taxon>Paenibacillus</taxon>
    </lineage>
</organism>
<gene>
    <name evidence="2" type="ORF">L1F29_01960</name>
</gene>
<dbReference type="Pfam" id="PF02557">
    <property type="entry name" value="VanY"/>
    <property type="match status" value="1"/>
</dbReference>
<dbReference type="Gene3D" id="3.30.200.180">
    <property type="match status" value="1"/>
</dbReference>
<feature type="domain" description="D-alanyl-D-alanine carboxypeptidase-like core" evidence="1">
    <location>
        <begin position="55"/>
        <end position="183"/>
    </location>
</feature>
<dbReference type="GO" id="GO:0004180">
    <property type="term" value="F:carboxypeptidase activity"/>
    <property type="evidence" value="ECO:0007669"/>
    <property type="project" value="UniProtKB-KW"/>
</dbReference>
<keyword evidence="2" id="KW-0645">Protease</keyword>
<dbReference type="InterPro" id="IPR052179">
    <property type="entry name" value="DD-CPase-like"/>
</dbReference>
<dbReference type="EMBL" id="CP091430">
    <property type="protein sequence ID" value="UVI30668.1"/>
    <property type="molecule type" value="Genomic_DNA"/>
</dbReference>
<dbReference type="RefSeq" id="WP_258386733.1">
    <property type="nucleotide sequence ID" value="NZ_CP091430.1"/>
</dbReference>
<dbReference type="InterPro" id="IPR009045">
    <property type="entry name" value="Zn_M74/Hedgehog-like"/>
</dbReference>
<sequence>MRPAAEHIVRLHRGMIHSGSLVLVNREHPIAEHYRPDDIVPVTTIQQAGTEESQIRLHRTGYRQLNALLEASHAAGSIGIVSGYRTLAQQKHIYDSSLEEHGAAFTASYVARPNESEHQTGLAVDVGQLRDDVDYLCPSLPDHGVYASFKQLAAEFGFIQRYKEGKEAITNIACEPWHYRYVGVPHAIIMENYDLCLEEYIVYMKQFAFEGTHLYMKVKQHLIEIYAIDVADEGETLIPIRSGSRYEWSGNNTDGFIVTIFHDLGKVIQ</sequence>
<dbReference type="PANTHER" id="PTHR34385:SF1">
    <property type="entry name" value="PEPTIDOGLYCAN L-ALANYL-D-GLUTAMATE ENDOPEPTIDASE CWLK"/>
    <property type="match status" value="1"/>
</dbReference>
<dbReference type="Gene3D" id="3.30.1380.10">
    <property type="match status" value="1"/>
</dbReference>
<accession>A0ABY5SAY0</accession>
<dbReference type="PANTHER" id="PTHR34385">
    <property type="entry name" value="D-ALANYL-D-ALANINE CARBOXYPEPTIDASE"/>
    <property type="match status" value="1"/>
</dbReference>
<proteinExistence type="predicted"/>
<keyword evidence="2" id="KW-0121">Carboxypeptidase</keyword>
<dbReference type="InterPro" id="IPR003709">
    <property type="entry name" value="VanY-like_core_dom"/>
</dbReference>
<protein>
    <submittedName>
        <fullName evidence="2">D-alanyl-D-alanine carboxypeptidase family protein</fullName>
    </submittedName>
</protein>
<reference evidence="2" key="1">
    <citation type="submission" date="2022-01" db="EMBL/GenBank/DDBJ databases">
        <title>Paenibacillus spongiae sp. nov., isolated from marine sponge.</title>
        <authorList>
            <person name="Li Z."/>
            <person name="Zhang M."/>
        </authorList>
    </citation>
    <scope>NUCLEOTIDE SEQUENCE</scope>
    <source>
        <strain evidence="2">PHS-Z3</strain>
    </source>
</reference>